<dbReference type="GO" id="GO:0031072">
    <property type="term" value="F:heat shock protein binding"/>
    <property type="evidence" value="ECO:0007669"/>
    <property type="project" value="InterPro"/>
</dbReference>
<sequence length="257" mass="27774">MRICSTCGGRGQVMRTEQTPFGMFSQVSVCPNCNGKGEMISEYCRKCSGEGRIRVKKDIKVKIPPGVSKGSILRVAGEGDAGPKGGPPGDLYVYLGVEEIPEIQRDGINLMSSISISYLDAILGTVAKVKTVEGMTELQIPPGTQPGDTLVLAKKGAPKLNRPSIRGDHLFTIKVSIPRRISGQERELLEELASLKNPTSTRPRSRSQQPAKVTETQADPVAEETDSSADEDDPLKKITNFAGSVVKGALNWFKENF</sequence>
<evidence type="ECO:0000256" key="6">
    <source>
        <dbReference type="PROSITE-ProRule" id="PRU00546"/>
    </source>
</evidence>
<feature type="zinc finger region" description="CR-type" evidence="6">
    <location>
        <begin position="1"/>
        <end position="56"/>
    </location>
</feature>
<protein>
    <recommendedName>
        <fullName evidence="8">CR-type domain-containing protein</fullName>
    </recommendedName>
</protein>
<dbReference type="Pfam" id="PF01556">
    <property type="entry name" value="DnaJ_C"/>
    <property type="match status" value="1"/>
</dbReference>
<dbReference type="GO" id="GO:0051082">
    <property type="term" value="F:unfolded protein binding"/>
    <property type="evidence" value="ECO:0007669"/>
    <property type="project" value="InterPro"/>
</dbReference>
<feature type="compositionally biased region" description="Acidic residues" evidence="7">
    <location>
        <begin position="221"/>
        <end position="233"/>
    </location>
</feature>
<keyword evidence="4 6" id="KW-0862">Zinc</keyword>
<dbReference type="AlphaFoldDB" id="A0AAU9MGN9"/>
<keyword evidence="2" id="KW-0677">Repeat</keyword>
<feature type="compositionally biased region" description="Polar residues" evidence="7">
    <location>
        <begin position="196"/>
        <end position="217"/>
    </location>
</feature>
<dbReference type="GO" id="GO:0042026">
    <property type="term" value="P:protein refolding"/>
    <property type="evidence" value="ECO:0007669"/>
    <property type="project" value="TreeGrafter"/>
</dbReference>
<dbReference type="PROSITE" id="PS51188">
    <property type="entry name" value="ZF_CR"/>
    <property type="match status" value="1"/>
</dbReference>
<dbReference type="CDD" id="cd10747">
    <property type="entry name" value="DnaJ_C"/>
    <property type="match status" value="1"/>
</dbReference>
<evidence type="ECO:0000259" key="8">
    <source>
        <dbReference type="PROSITE" id="PS51188"/>
    </source>
</evidence>
<keyword evidence="5" id="KW-0143">Chaperone</keyword>
<evidence type="ECO:0000256" key="7">
    <source>
        <dbReference type="SAM" id="MobiDB-lite"/>
    </source>
</evidence>
<dbReference type="CDD" id="cd10719">
    <property type="entry name" value="DnaJ_zf"/>
    <property type="match status" value="1"/>
</dbReference>
<keyword evidence="10" id="KW-1185">Reference proteome</keyword>
<dbReference type="FunFam" id="2.60.260.20:FF:000009">
    <property type="entry name" value="Putative Mitochondrial DnaJ chaperone"/>
    <property type="match status" value="1"/>
</dbReference>
<feature type="domain" description="CR-type" evidence="8">
    <location>
        <begin position="1"/>
        <end position="56"/>
    </location>
</feature>
<dbReference type="EMBL" id="CAKMRJ010002223">
    <property type="protein sequence ID" value="CAH1425647.1"/>
    <property type="molecule type" value="Genomic_DNA"/>
</dbReference>
<feature type="region of interest" description="Disordered" evidence="7">
    <location>
        <begin position="193"/>
        <end position="235"/>
    </location>
</feature>
<dbReference type="InterPro" id="IPR036410">
    <property type="entry name" value="HSP_DnaJ_Cys-rich_dom_sf"/>
</dbReference>
<dbReference type="FunFam" id="2.10.230.10:FF:000002">
    <property type="entry name" value="Molecular chaperone DnaJ"/>
    <property type="match status" value="1"/>
</dbReference>
<dbReference type="PANTHER" id="PTHR43096">
    <property type="entry name" value="DNAJ HOMOLOG 1, MITOCHONDRIAL-RELATED"/>
    <property type="match status" value="1"/>
</dbReference>
<dbReference type="SUPFAM" id="SSF57938">
    <property type="entry name" value="DnaJ/Hsp40 cysteine-rich domain"/>
    <property type="match status" value="1"/>
</dbReference>
<dbReference type="GO" id="GO:0009535">
    <property type="term" value="C:chloroplast thylakoid membrane"/>
    <property type="evidence" value="ECO:0007669"/>
    <property type="project" value="TreeGrafter"/>
</dbReference>
<organism evidence="9 10">
    <name type="scientific">Lactuca virosa</name>
    <dbReference type="NCBI Taxonomy" id="75947"/>
    <lineage>
        <taxon>Eukaryota</taxon>
        <taxon>Viridiplantae</taxon>
        <taxon>Streptophyta</taxon>
        <taxon>Embryophyta</taxon>
        <taxon>Tracheophyta</taxon>
        <taxon>Spermatophyta</taxon>
        <taxon>Magnoliopsida</taxon>
        <taxon>eudicotyledons</taxon>
        <taxon>Gunneridae</taxon>
        <taxon>Pentapetalae</taxon>
        <taxon>asterids</taxon>
        <taxon>campanulids</taxon>
        <taxon>Asterales</taxon>
        <taxon>Asteraceae</taxon>
        <taxon>Cichorioideae</taxon>
        <taxon>Cichorieae</taxon>
        <taxon>Lactucinae</taxon>
        <taxon>Lactuca</taxon>
    </lineage>
</organism>
<comment type="caution">
    <text evidence="9">The sequence shown here is derived from an EMBL/GenBank/DDBJ whole genome shotgun (WGS) entry which is preliminary data.</text>
</comment>
<evidence type="ECO:0000313" key="10">
    <source>
        <dbReference type="Proteomes" id="UP001157418"/>
    </source>
</evidence>
<dbReference type="InterPro" id="IPR008971">
    <property type="entry name" value="HSP40/DnaJ_pept-bd"/>
</dbReference>
<accession>A0AAU9MGN9</accession>
<dbReference type="InterPro" id="IPR001305">
    <property type="entry name" value="HSP_DnaJ_Cys-rich_dom"/>
</dbReference>
<dbReference type="InterPro" id="IPR002939">
    <property type="entry name" value="DnaJ_C"/>
</dbReference>
<keyword evidence="3 6" id="KW-0863">Zinc-finger</keyword>
<dbReference type="PANTHER" id="PTHR43096:SF22">
    <property type="entry name" value="MOLECULAR CHAPERONE HSP40_DNAJ FAMILY PROTEIN"/>
    <property type="match status" value="1"/>
</dbReference>
<dbReference type="Pfam" id="PF00684">
    <property type="entry name" value="DnaJ_CXXCXGXG"/>
    <property type="match status" value="1"/>
</dbReference>
<evidence type="ECO:0000256" key="5">
    <source>
        <dbReference type="ARBA" id="ARBA00023186"/>
    </source>
</evidence>
<dbReference type="FunFam" id="2.60.260.20:FF:000025">
    <property type="entry name" value="Molecular chaperone Hsp40/DnaJ family protein"/>
    <property type="match status" value="1"/>
</dbReference>
<evidence type="ECO:0000256" key="1">
    <source>
        <dbReference type="ARBA" id="ARBA00022723"/>
    </source>
</evidence>
<dbReference type="SUPFAM" id="SSF49493">
    <property type="entry name" value="HSP40/DnaJ peptide-binding domain"/>
    <property type="match status" value="2"/>
</dbReference>
<keyword evidence="1 6" id="KW-0479">Metal-binding</keyword>
<evidence type="ECO:0000256" key="2">
    <source>
        <dbReference type="ARBA" id="ARBA00022737"/>
    </source>
</evidence>
<proteinExistence type="predicted"/>
<name>A0AAU9MGN9_9ASTR</name>
<dbReference type="Gene3D" id="2.60.260.20">
    <property type="entry name" value="Urease metallochaperone UreE, N-terminal domain"/>
    <property type="match status" value="2"/>
</dbReference>
<dbReference type="GO" id="GO:0008270">
    <property type="term" value="F:zinc ion binding"/>
    <property type="evidence" value="ECO:0007669"/>
    <property type="project" value="UniProtKB-KW"/>
</dbReference>
<evidence type="ECO:0000256" key="4">
    <source>
        <dbReference type="ARBA" id="ARBA00022833"/>
    </source>
</evidence>
<gene>
    <name evidence="9" type="ORF">LVIROSA_LOCUS12775</name>
</gene>
<evidence type="ECO:0000313" key="9">
    <source>
        <dbReference type="EMBL" id="CAH1425647.1"/>
    </source>
</evidence>
<evidence type="ECO:0000256" key="3">
    <source>
        <dbReference type="ARBA" id="ARBA00022771"/>
    </source>
</evidence>
<dbReference type="Gene3D" id="2.10.230.10">
    <property type="entry name" value="Heat shock protein DnaJ, cysteine-rich domain"/>
    <property type="match status" value="1"/>
</dbReference>
<dbReference type="Proteomes" id="UP001157418">
    <property type="component" value="Unassembled WGS sequence"/>
</dbReference>
<reference evidence="9 10" key="1">
    <citation type="submission" date="2022-01" db="EMBL/GenBank/DDBJ databases">
        <authorList>
            <person name="Xiong W."/>
            <person name="Schranz E."/>
        </authorList>
    </citation>
    <scope>NUCLEOTIDE SEQUENCE [LARGE SCALE GENOMIC DNA]</scope>
</reference>